<reference evidence="2" key="1">
    <citation type="submission" date="2016-10" db="EMBL/GenBank/DDBJ databases">
        <authorList>
            <person name="Varghese N."/>
            <person name="Submissions S."/>
        </authorList>
    </citation>
    <scope>NUCLEOTIDE SEQUENCE [LARGE SCALE GENOMIC DNA]</scope>
    <source>
        <strain evidence="2">DSM 22376</strain>
    </source>
</reference>
<name>A0A1H4G5X1_9FLAO</name>
<gene>
    <name evidence="1" type="ORF">SAMN05443667_116102</name>
</gene>
<sequence>MQRGHLYKTSFKLPFLGAIYFFITSIYAQPALPPRGVSVQSTQALHFGTFALTGGGDGILSVVTDGYRNAIQNVFLSELTPTAQPAIFEIKLCQGRNVTINYDSTTPLIRIGGGTMTLNVGPAKREGINTTLQNGDTFSLQGNCNFITILRVGGTLHIPSNSLPGIYTGSFEITFNQE</sequence>
<dbReference type="RefSeq" id="WP_091093576.1">
    <property type="nucleotide sequence ID" value="NZ_FNRD01000016.1"/>
</dbReference>
<dbReference type="STRING" id="150146.SAMN05443667_116102"/>
<dbReference type="OrthoDB" id="1443914at2"/>
<dbReference type="Pfam" id="PF14352">
    <property type="entry name" value="DUF4402"/>
    <property type="match status" value="1"/>
</dbReference>
<dbReference type="Proteomes" id="UP000198951">
    <property type="component" value="Unassembled WGS sequence"/>
</dbReference>
<evidence type="ECO:0000313" key="2">
    <source>
        <dbReference type="Proteomes" id="UP000198951"/>
    </source>
</evidence>
<dbReference type="EMBL" id="FNRD01000016">
    <property type="protein sequence ID" value="SEB04298.1"/>
    <property type="molecule type" value="Genomic_DNA"/>
</dbReference>
<accession>A0A1H4G5X1</accession>
<dbReference type="AlphaFoldDB" id="A0A1H4G5X1"/>
<proteinExistence type="predicted"/>
<dbReference type="InterPro" id="IPR025514">
    <property type="entry name" value="DUF4402"/>
</dbReference>
<protein>
    <recommendedName>
        <fullName evidence="3">DUF4402 domain-containing protein</fullName>
    </recommendedName>
</protein>
<evidence type="ECO:0000313" key="1">
    <source>
        <dbReference type="EMBL" id="SEB04298.1"/>
    </source>
</evidence>
<evidence type="ECO:0008006" key="3">
    <source>
        <dbReference type="Google" id="ProtNLM"/>
    </source>
</evidence>
<organism evidence="1 2">
    <name type="scientific">Flavobacterium gillisiae</name>
    <dbReference type="NCBI Taxonomy" id="150146"/>
    <lineage>
        <taxon>Bacteria</taxon>
        <taxon>Pseudomonadati</taxon>
        <taxon>Bacteroidota</taxon>
        <taxon>Flavobacteriia</taxon>
        <taxon>Flavobacteriales</taxon>
        <taxon>Flavobacteriaceae</taxon>
        <taxon>Flavobacterium</taxon>
    </lineage>
</organism>
<keyword evidence="2" id="KW-1185">Reference proteome</keyword>